<dbReference type="GO" id="GO:0009733">
    <property type="term" value="P:response to auxin"/>
    <property type="evidence" value="ECO:0007669"/>
    <property type="project" value="InterPro"/>
</dbReference>
<gene>
    <name evidence="4" type="ORF">F2Q70_00026457</name>
</gene>
<dbReference type="Pfam" id="PF02519">
    <property type="entry name" value="Auxin_inducible"/>
    <property type="match status" value="1"/>
</dbReference>
<dbReference type="InterPro" id="IPR003676">
    <property type="entry name" value="SAUR_fam"/>
</dbReference>
<evidence type="ECO:0000256" key="3">
    <source>
        <dbReference type="ARBA" id="ARBA00022604"/>
    </source>
</evidence>
<reference evidence="4" key="1">
    <citation type="submission" date="2019-12" db="EMBL/GenBank/DDBJ databases">
        <title>Genome sequencing and annotation of Brassica cretica.</title>
        <authorList>
            <person name="Studholme D.J."/>
            <person name="Sarris P.F."/>
        </authorList>
    </citation>
    <scope>NUCLEOTIDE SEQUENCE</scope>
    <source>
        <strain evidence="4">PFS-102/07</strain>
        <tissue evidence="4">Leaf</tissue>
    </source>
</reference>
<comment type="similarity">
    <text evidence="1">Belongs to the ARG7 family.</text>
</comment>
<evidence type="ECO:0000313" key="4">
    <source>
        <dbReference type="EMBL" id="KAF2604260.1"/>
    </source>
</evidence>
<dbReference type="EMBL" id="QGKY02000094">
    <property type="protein sequence ID" value="KAF2604260.1"/>
    <property type="molecule type" value="Genomic_DNA"/>
</dbReference>
<dbReference type="AlphaFoldDB" id="A0A8S9L7T6"/>
<dbReference type="PANTHER" id="PTHR31374:SF370">
    <property type="match status" value="1"/>
</dbReference>
<accession>A0A8S9L7T6</accession>
<comment type="caution">
    <text evidence="4">The sequence shown here is derived from an EMBL/GenBank/DDBJ whole genome shotgun (WGS) entry which is preliminary data.</text>
</comment>
<sequence length="238" mass="27316">MRESNGTYRFEAASVTFMLVSDFVENVRWPSGSTECFSHTTTRGRQFDTQGQRGGTGVSSVPYSVFSSMRRLRGIKIRRPFQRITRWILRKTRLRRSRYIRLSPNRPVCKPKAIAKLISWGRSLTSHSARFLGCKRSNSGYIPIGEEPVQTKPDPVPKGHSAVYVGKKDGDFHRVLVPIVYFNHPLFGELLREAEEEFGFCQEGGITIPCPYSDFKRVQTRIESGSGFCKFPWSRRRQ</sequence>
<organism evidence="4">
    <name type="scientific">Brassica cretica</name>
    <name type="common">Mustard</name>
    <dbReference type="NCBI Taxonomy" id="69181"/>
    <lineage>
        <taxon>Eukaryota</taxon>
        <taxon>Viridiplantae</taxon>
        <taxon>Streptophyta</taxon>
        <taxon>Embryophyta</taxon>
        <taxon>Tracheophyta</taxon>
        <taxon>Spermatophyta</taxon>
        <taxon>Magnoliopsida</taxon>
        <taxon>eudicotyledons</taxon>
        <taxon>Gunneridae</taxon>
        <taxon>Pentapetalae</taxon>
        <taxon>rosids</taxon>
        <taxon>malvids</taxon>
        <taxon>Brassicales</taxon>
        <taxon>Brassicaceae</taxon>
        <taxon>Brassiceae</taxon>
        <taxon>Brassica</taxon>
    </lineage>
</organism>
<evidence type="ECO:0000256" key="1">
    <source>
        <dbReference type="ARBA" id="ARBA00006974"/>
    </source>
</evidence>
<protein>
    <submittedName>
        <fullName evidence="4">Uncharacterized protein</fullName>
    </submittedName>
</protein>
<keyword evidence="2" id="KW-0217">Developmental protein</keyword>
<dbReference type="PANTHER" id="PTHR31374">
    <property type="entry name" value="AUXIN-INDUCED PROTEIN-LIKE-RELATED"/>
    <property type="match status" value="1"/>
</dbReference>
<proteinExistence type="inferred from homology"/>
<evidence type="ECO:0000256" key="2">
    <source>
        <dbReference type="ARBA" id="ARBA00022473"/>
    </source>
</evidence>
<keyword evidence="3" id="KW-0341">Growth regulation</keyword>
<name>A0A8S9L7T6_BRACR</name>